<sequence>MLYIHKSINVQYFGFAMELLRLVVVVAELLKLSSLKVPKASNFAKSLLSLKFKGDLFSFELVELLVLSLVRFAVLKKSSSKLLSLKASNKAVDTCCVLLVTFKLSPKASNAVVVLLITLPKASNASKDVRDFVFVFKGFELESKLLLEVVSKLSLNASKKGSVFKTFVFLLDSIVEVDDFVENVSKSAKLSNRLVVVAFALFAFIGMGVLLLDFAEPSFISEPLAPINADDVDDNELSIPDLPSDATITSSLKTFSGSVGNSSSSSSKGSLILNGSS</sequence>
<evidence type="ECO:0000313" key="3">
    <source>
        <dbReference type="EMBL" id="KNC29540.1"/>
    </source>
</evidence>
<dbReference type="Proteomes" id="UP000037069">
    <property type="component" value="Unassembled WGS sequence"/>
</dbReference>
<comment type="caution">
    <text evidence="3">The sequence shown here is derived from an EMBL/GenBank/DDBJ whole genome shotgun (WGS) entry which is preliminary data.</text>
</comment>
<dbReference type="AlphaFoldDB" id="A0A0L0CBE2"/>
<gene>
    <name evidence="3" type="ORF">FF38_11524</name>
</gene>
<feature type="transmembrane region" description="Helical" evidence="2">
    <location>
        <begin position="194"/>
        <end position="212"/>
    </location>
</feature>
<protein>
    <submittedName>
        <fullName evidence="3">Uncharacterized protein</fullName>
    </submittedName>
</protein>
<evidence type="ECO:0000256" key="2">
    <source>
        <dbReference type="SAM" id="Phobius"/>
    </source>
</evidence>
<keyword evidence="4" id="KW-1185">Reference proteome</keyword>
<keyword evidence="2" id="KW-0812">Transmembrane</keyword>
<proteinExistence type="predicted"/>
<keyword evidence="2" id="KW-0472">Membrane</keyword>
<evidence type="ECO:0000256" key="1">
    <source>
        <dbReference type="SAM" id="MobiDB-lite"/>
    </source>
</evidence>
<keyword evidence="2" id="KW-1133">Transmembrane helix</keyword>
<dbReference type="EMBL" id="JRES01000655">
    <property type="protein sequence ID" value="KNC29540.1"/>
    <property type="molecule type" value="Genomic_DNA"/>
</dbReference>
<organism evidence="3 4">
    <name type="scientific">Lucilia cuprina</name>
    <name type="common">Green bottle fly</name>
    <name type="synonym">Australian sheep blowfly</name>
    <dbReference type="NCBI Taxonomy" id="7375"/>
    <lineage>
        <taxon>Eukaryota</taxon>
        <taxon>Metazoa</taxon>
        <taxon>Ecdysozoa</taxon>
        <taxon>Arthropoda</taxon>
        <taxon>Hexapoda</taxon>
        <taxon>Insecta</taxon>
        <taxon>Pterygota</taxon>
        <taxon>Neoptera</taxon>
        <taxon>Endopterygota</taxon>
        <taxon>Diptera</taxon>
        <taxon>Brachycera</taxon>
        <taxon>Muscomorpha</taxon>
        <taxon>Oestroidea</taxon>
        <taxon>Calliphoridae</taxon>
        <taxon>Luciliinae</taxon>
        <taxon>Lucilia</taxon>
    </lineage>
</organism>
<name>A0A0L0CBE2_LUCCU</name>
<accession>A0A0L0CBE2</accession>
<feature type="region of interest" description="Disordered" evidence="1">
    <location>
        <begin position="256"/>
        <end position="277"/>
    </location>
</feature>
<evidence type="ECO:0000313" key="4">
    <source>
        <dbReference type="Proteomes" id="UP000037069"/>
    </source>
</evidence>
<reference evidence="3 4" key="1">
    <citation type="journal article" date="2015" name="Nat. Commun.">
        <title>Lucilia cuprina genome unlocks parasitic fly biology to underpin future interventions.</title>
        <authorList>
            <person name="Anstead C.A."/>
            <person name="Korhonen P.K."/>
            <person name="Young N.D."/>
            <person name="Hall R.S."/>
            <person name="Jex A.R."/>
            <person name="Murali S.C."/>
            <person name="Hughes D.S."/>
            <person name="Lee S.F."/>
            <person name="Perry T."/>
            <person name="Stroehlein A.J."/>
            <person name="Ansell B.R."/>
            <person name="Breugelmans B."/>
            <person name="Hofmann A."/>
            <person name="Qu J."/>
            <person name="Dugan S."/>
            <person name="Lee S.L."/>
            <person name="Chao H."/>
            <person name="Dinh H."/>
            <person name="Han Y."/>
            <person name="Doddapaneni H.V."/>
            <person name="Worley K.C."/>
            <person name="Muzny D.M."/>
            <person name="Ioannidis P."/>
            <person name="Waterhouse R.M."/>
            <person name="Zdobnov E.M."/>
            <person name="James P.J."/>
            <person name="Bagnall N.H."/>
            <person name="Kotze A.C."/>
            <person name="Gibbs R.A."/>
            <person name="Richards S."/>
            <person name="Batterham P."/>
            <person name="Gasser R.B."/>
        </authorList>
    </citation>
    <scope>NUCLEOTIDE SEQUENCE [LARGE SCALE GENOMIC DNA]</scope>
    <source>
        <strain evidence="3 4">LS</strain>
        <tissue evidence="3">Full body</tissue>
    </source>
</reference>